<reference evidence="1" key="1">
    <citation type="submission" date="2022-11" db="EMBL/GenBank/DDBJ databases">
        <authorList>
            <person name="Graham C."/>
            <person name="Newman J.D."/>
        </authorList>
    </citation>
    <scope>NUCLEOTIDE SEQUENCE</scope>
    <source>
        <strain evidence="1">DSM 19486</strain>
    </source>
</reference>
<keyword evidence="2" id="KW-1185">Reference proteome</keyword>
<evidence type="ECO:0000313" key="2">
    <source>
        <dbReference type="Proteomes" id="UP001142592"/>
    </source>
</evidence>
<protein>
    <recommendedName>
        <fullName evidence="3">Lipocalin-like domain-containing protein</fullName>
    </recommendedName>
</protein>
<dbReference type="RefSeq" id="WP_010600074.1">
    <property type="nucleotide sequence ID" value="NZ_JAPJUH010000002.1"/>
</dbReference>
<sequence length="144" mass="16550">MRKYIQILLVCVPFLIVSCKKEQPSTESIDQQIYTKLQGQWRATQKSSIVNGSPSGQTQNLNGNELIFKFNNTELLIYNGEDNTSPAKKYSWKVMNGEVFLRAQYADSANIYTTTFEDDNHFLLIESYQSGNNKISVTIRFSRF</sequence>
<name>A0A9X3DEU1_9SPHI</name>
<proteinExistence type="predicted"/>
<accession>A0A9X3DEU1</accession>
<dbReference type="Proteomes" id="UP001142592">
    <property type="component" value="Unassembled WGS sequence"/>
</dbReference>
<comment type="caution">
    <text evidence="1">The sequence shown here is derived from an EMBL/GenBank/DDBJ whole genome shotgun (WGS) entry which is preliminary data.</text>
</comment>
<evidence type="ECO:0000313" key="1">
    <source>
        <dbReference type="EMBL" id="MCX3264840.1"/>
    </source>
</evidence>
<gene>
    <name evidence="1" type="ORF">OQZ29_08800</name>
</gene>
<dbReference type="PROSITE" id="PS51257">
    <property type="entry name" value="PROKAR_LIPOPROTEIN"/>
    <property type="match status" value="1"/>
</dbReference>
<dbReference type="EMBL" id="JAPJUH010000002">
    <property type="protein sequence ID" value="MCX3264840.1"/>
    <property type="molecule type" value="Genomic_DNA"/>
</dbReference>
<evidence type="ECO:0008006" key="3">
    <source>
        <dbReference type="Google" id="ProtNLM"/>
    </source>
</evidence>
<organism evidence="1 2">
    <name type="scientific">Pedobacter agri</name>
    <dbReference type="NCBI Taxonomy" id="454586"/>
    <lineage>
        <taxon>Bacteria</taxon>
        <taxon>Pseudomonadati</taxon>
        <taxon>Bacteroidota</taxon>
        <taxon>Sphingobacteriia</taxon>
        <taxon>Sphingobacteriales</taxon>
        <taxon>Sphingobacteriaceae</taxon>
        <taxon>Pedobacter</taxon>
    </lineage>
</organism>
<dbReference type="AlphaFoldDB" id="A0A9X3DEU1"/>